<dbReference type="Gene3D" id="2.60.40.10">
    <property type="entry name" value="Immunoglobulins"/>
    <property type="match status" value="2"/>
</dbReference>
<evidence type="ECO:0000256" key="6">
    <source>
        <dbReference type="ARBA" id="ARBA00022801"/>
    </source>
</evidence>
<keyword evidence="3 14" id="KW-0812">Transmembrane</keyword>
<dbReference type="PANTHER" id="PTHR11890:SF46">
    <property type="entry name" value="INTERLEUKIN 18 RECEPTOR 1, GENE 1"/>
    <property type="match status" value="1"/>
</dbReference>
<dbReference type="GO" id="GO:0016787">
    <property type="term" value="F:hydrolase activity"/>
    <property type="evidence" value="ECO:0007669"/>
    <property type="project" value="UniProtKB-KW"/>
</dbReference>
<keyword evidence="9 14" id="KW-0472">Membrane</keyword>
<evidence type="ECO:0000256" key="12">
    <source>
        <dbReference type="ARBA" id="ARBA00023180"/>
    </source>
</evidence>
<evidence type="ECO:0000256" key="15">
    <source>
        <dbReference type="SAM" id="SignalP"/>
    </source>
</evidence>
<gene>
    <name evidence="21" type="primary">il18r1</name>
    <name evidence="18 20" type="synonym">il18r1.1</name>
</gene>
<dbReference type="Pfam" id="PF01582">
    <property type="entry name" value="TIR"/>
    <property type="match status" value="1"/>
</dbReference>
<dbReference type="GO" id="GO:0007166">
    <property type="term" value="P:cell surface receptor signaling pathway"/>
    <property type="evidence" value="ECO:0000318"/>
    <property type="project" value="GO_Central"/>
</dbReference>
<keyword evidence="10" id="KW-1015">Disulfide bond</keyword>
<evidence type="ECO:0000259" key="17">
    <source>
        <dbReference type="PROSITE" id="PS50835"/>
    </source>
</evidence>
<dbReference type="InterPro" id="IPR015621">
    <property type="entry name" value="IL-1_rcpt_fam"/>
</dbReference>
<evidence type="ECO:0000256" key="5">
    <source>
        <dbReference type="ARBA" id="ARBA00022737"/>
    </source>
</evidence>
<feature type="chain" id="PRO_5044662890" evidence="15">
    <location>
        <begin position="25"/>
        <end position="572"/>
    </location>
</feature>
<keyword evidence="12" id="KW-0325">Glycoprotein</keyword>
<evidence type="ECO:0000256" key="14">
    <source>
        <dbReference type="SAM" id="Phobius"/>
    </source>
</evidence>
<evidence type="ECO:0000256" key="9">
    <source>
        <dbReference type="ARBA" id="ARBA00023136"/>
    </source>
</evidence>
<dbReference type="InterPro" id="IPR013783">
    <property type="entry name" value="Ig-like_fold"/>
</dbReference>
<comment type="similarity">
    <text evidence="2">Belongs to the interleukin-1 receptor family.</text>
</comment>
<dbReference type="GO" id="GO:0009986">
    <property type="term" value="C:cell surface"/>
    <property type="evidence" value="ECO:0000318"/>
    <property type="project" value="GO_Central"/>
</dbReference>
<keyword evidence="4 15" id="KW-0732">Signal</keyword>
<evidence type="ECO:0000256" key="11">
    <source>
        <dbReference type="ARBA" id="ARBA00023170"/>
    </source>
</evidence>
<evidence type="ECO:0000256" key="10">
    <source>
        <dbReference type="ARBA" id="ARBA00023157"/>
    </source>
</evidence>
<dbReference type="GO" id="GO:0005886">
    <property type="term" value="C:plasma membrane"/>
    <property type="evidence" value="ECO:0000318"/>
    <property type="project" value="GO_Central"/>
</dbReference>
<dbReference type="Ensembl" id="ENSXETT00000110065">
    <property type="protein sequence ID" value="ENSXETP00000107978"/>
    <property type="gene ID" value="ENSXETG00000041012"/>
</dbReference>
<evidence type="ECO:0000256" key="4">
    <source>
        <dbReference type="ARBA" id="ARBA00022729"/>
    </source>
</evidence>
<dbReference type="PROSITE" id="PS50104">
    <property type="entry name" value="TIR"/>
    <property type="match status" value="1"/>
</dbReference>
<dbReference type="Xenbase" id="XB-GENE-483624">
    <property type="gene designation" value="il18r1"/>
</dbReference>
<evidence type="ECO:0000256" key="3">
    <source>
        <dbReference type="ARBA" id="ARBA00022692"/>
    </source>
</evidence>
<feature type="signal peptide" evidence="15">
    <location>
        <begin position="1"/>
        <end position="24"/>
    </location>
</feature>
<evidence type="ECO:0000313" key="20">
    <source>
        <dbReference type="RefSeq" id="XP_012813128.1"/>
    </source>
</evidence>
<protein>
    <submittedName>
        <fullName evidence="18">Interleukin 18 receptor 1, gene 1</fullName>
    </submittedName>
    <submittedName>
        <fullName evidence="20">Interleukin-18 receptor 1-like</fullName>
    </submittedName>
</protein>
<dbReference type="SUPFAM" id="SSF52200">
    <property type="entry name" value="Toll/Interleukin receptor TIR domain"/>
    <property type="match status" value="1"/>
</dbReference>
<proteinExistence type="inferred from homology"/>
<sequence>MFRGGTVFAFLVILCHLRSGNCQASRCAVDGEHYVLQCLWSDPVLVENMLKNNESSITWNRIQSDVDVKITTDNTSRIISKGHKLQFWPIYLNDSGDYYCSIQDTESRGIRIKVVLKSEKQCNTPCNEKKKTNMGMHVVVNFLPFERYRDSGTNYSIVVYKNCDIYAFNVSQISFDAVQKSDEADYAFVLMIPRNGRTYSFSRRTKLIVNVCIENIKPYLRGTGNVTNLDIELGTNFTLQCEAFLGYCQRALYDVTMFWLQLNSKRTESNAEHKEQYDFVEGCSSNITYKRCYTPQKILYANGSLTAITVLQINDANEYDVKNYYKCKMDTTNGGGSRAFNLRIKVKARDISRDVFTKSIIVAVICSLCIVLLAFLCVKFRIDIVLLWRTLKKTDETNGDGKQFDAYLSFMSNPAAEEEEEIEFATKTLPMVLENLFGYKLCIFERDVIPGGVKVDDMHSFLDKSRRLIILFSRNYIADNALYELEAGLHKAMVERKIKVILIECMPLHELNVVPESLHLLKSSNTVKWEGNKSRPLNSRFWKQIQYLMPSKPINRQILLLNDKREVNPNCY</sequence>
<dbReference type="Pfam" id="PF18452">
    <property type="entry name" value="Ig_6"/>
    <property type="match status" value="1"/>
</dbReference>
<keyword evidence="6" id="KW-0378">Hydrolase</keyword>
<dbReference type="PANTHER" id="PTHR11890">
    <property type="entry name" value="INTERLEUKIN-1 RECEPTOR FAMILY MEMBER"/>
    <property type="match status" value="1"/>
</dbReference>
<feature type="domain" description="Ig-like" evidence="17">
    <location>
        <begin position="30"/>
        <end position="111"/>
    </location>
</feature>
<dbReference type="SUPFAM" id="SSF48726">
    <property type="entry name" value="Immunoglobulin"/>
    <property type="match status" value="1"/>
</dbReference>
<keyword evidence="11" id="KW-0675">Receptor</keyword>
<dbReference type="Proteomes" id="UP000008143">
    <property type="component" value="Chromosome 2"/>
</dbReference>
<dbReference type="PROSITE" id="PS50835">
    <property type="entry name" value="IG_LIKE"/>
    <property type="match status" value="2"/>
</dbReference>
<dbReference type="OMA" id="FLPFERY"/>
<accession>A0A803JJ73</accession>
<dbReference type="AGR" id="Xenbase:XB-GENE-483624"/>
<evidence type="ECO:0000256" key="2">
    <source>
        <dbReference type="ARBA" id="ARBA00009752"/>
    </source>
</evidence>
<keyword evidence="8" id="KW-0520">NAD</keyword>
<dbReference type="InterPro" id="IPR000157">
    <property type="entry name" value="TIR_dom"/>
</dbReference>
<dbReference type="RefSeq" id="XP_012813128.1">
    <property type="nucleotide sequence ID" value="XM_012957674.3"/>
</dbReference>
<dbReference type="CTD" id="8809"/>
<evidence type="ECO:0000313" key="19">
    <source>
        <dbReference type="Proteomes" id="UP000008143"/>
    </source>
</evidence>
<dbReference type="Gene3D" id="3.40.50.10140">
    <property type="entry name" value="Toll/interleukin-1 receptor homology (TIR) domain"/>
    <property type="match status" value="1"/>
</dbReference>
<dbReference type="InterPro" id="IPR041416">
    <property type="entry name" value="IL-1RAcP-like_ig"/>
</dbReference>
<dbReference type="SMART" id="SM00255">
    <property type="entry name" value="TIR"/>
    <property type="match status" value="1"/>
</dbReference>
<keyword evidence="13" id="KW-0393">Immunoglobulin domain</keyword>
<keyword evidence="5" id="KW-0677">Repeat</keyword>
<dbReference type="SMART" id="SM00409">
    <property type="entry name" value="IG"/>
    <property type="match status" value="2"/>
</dbReference>
<reference evidence="18" key="1">
    <citation type="journal article" date="2010" name="Science">
        <title>The genome of the Western clawed frog Xenopus tropicalis.</title>
        <authorList>
            <person name="Hellsten U."/>
            <person name="Harland R.M."/>
            <person name="Gilchrist M.J."/>
            <person name="Hendrix D."/>
            <person name="Jurka J."/>
            <person name="Kapitonov V."/>
            <person name="Ovcharenko I."/>
            <person name="Putnam N.H."/>
            <person name="Shu S."/>
            <person name="Taher L."/>
            <person name="Blitz I.L."/>
            <person name="Blumberg B."/>
            <person name="Dichmann D.S."/>
            <person name="Dubchak I."/>
            <person name="Amaya E."/>
            <person name="Detter J.C."/>
            <person name="Fletcher R."/>
            <person name="Gerhard D.S."/>
            <person name="Goodstein D."/>
            <person name="Graves T."/>
            <person name="Grigoriev I.V."/>
            <person name="Grimwood J."/>
            <person name="Kawashima T."/>
            <person name="Lindquist E."/>
            <person name="Lucas S.M."/>
            <person name="Mead P.E."/>
            <person name="Mitros T."/>
            <person name="Ogino H."/>
            <person name="Ohta Y."/>
            <person name="Poliakov A.V."/>
            <person name="Pollet N."/>
            <person name="Robert J."/>
            <person name="Salamov A."/>
            <person name="Sater A.K."/>
            <person name="Schmutz J."/>
            <person name="Terry A."/>
            <person name="Vize P.D."/>
            <person name="Warren W.C."/>
            <person name="Wells D."/>
            <person name="Wills A."/>
            <person name="Wilson R.K."/>
            <person name="Zimmerman L.B."/>
            <person name="Zorn A.M."/>
            <person name="Grainger R."/>
            <person name="Grammer T."/>
            <person name="Khokha M.K."/>
            <person name="Richardson P.M."/>
            <person name="Rokhsar D.S."/>
        </authorList>
    </citation>
    <scope>NUCLEOTIDE SEQUENCE [LARGE SCALE GENOMIC DNA]</scope>
    <source>
        <strain evidence="18">Nigerian</strain>
    </source>
</reference>
<dbReference type="InterPro" id="IPR007110">
    <property type="entry name" value="Ig-like_dom"/>
</dbReference>
<evidence type="ECO:0000259" key="16">
    <source>
        <dbReference type="PROSITE" id="PS50104"/>
    </source>
</evidence>
<dbReference type="OrthoDB" id="9940746at2759"/>
<evidence type="ECO:0000256" key="13">
    <source>
        <dbReference type="ARBA" id="ARBA00023319"/>
    </source>
</evidence>
<keyword evidence="19" id="KW-1185">Reference proteome</keyword>
<evidence type="ECO:0000256" key="1">
    <source>
        <dbReference type="ARBA" id="ARBA00004479"/>
    </source>
</evidence>
<dbReference type="Bgee" id="ENSXETG00000041012">
    <property type="expression patterns" value="Expressed in liver and 2 other cell types or tissues"/>
</dbReference>
<feature type="transmembrane region" description="Helical" evidence="14">
    <location>
        <begin position="360"/>
        <end position="382"/>
    </location>
</feature>
<feature type="domain" description="TIR" evidence="16">
    <location>
        <begin position="402"/>
        <end position="549"/>
    </location>
</feature>
<dbReference type="KEGG" id="xtr:101732855"/>
<feature type="domain" description="Ig-like" evidence="17">
    <location>
        <begin position="218"/>
        <end position="343"/>
    </location>
</feature>
<reference evidence="20" key="3">
    <citation type="submission" date="2025-04" db="UniProtKB">
        <authorList>
            <consortium name="RefSeq"/>
        </authorList>
    </citation>
    <scope>IDENTIFICATION</scope>
    <source>
        <strain evidence="20">Nigerian</strain>
        <tissue evidence="20">Liver and blood</tissue>
    </source>
</reference>
<dbReference type="InterPro" id="IPR003599">
    <property type="entry name" value="Ig_sub"/>
</dbReference>
<organism evidence="18">
    <name type="scientific">Xenopus tropicalis</name>
    <name type="common">Western clawed frog</name>
    <name type="synonym">Silurana tropicalis</name>
    <dbReference type="NCBI Taxonomy" id="8364"/>
    <lineage>
        <taxon>Eukaryota</taxon>
        <taxon>Metazoa</taxon>
        <taxon>Chordata</taxon>
        <taxon>Craniata</taxon>
        <taxon>Vertebrata</taxon>
        <taxon>Euteleostomi</taxon>
        <taxon>Amphibia</taxon>
        <taxon>Batrachia</taxon>
        <taxon>Anura</taxon>
        <taxon>Pipoidea</taxon>
        <taxon>Pipidae</taxon>
        <taxon>Xenopodinae</taxon>
        <taxon>Xenopus</taxon>
        <taxon>Silurana</taxon>
    </lineage>
</organism>
<dbReference type="GeneID" id="101732855"/>
<dbReference type="FunFam" id="3.40.50.10140:FF:000002">
    <property type="entry name" value="Interleukin 1 receptor accessory protein"/>
    <property type="match status" value="1"/>
</dbReference>
<evidence type="ECO:0000256" key="7">
    <source>
        <dbReference type="ARBA" id="ARBA00022989"/>
    </source>
</evidence>
<dbReference type="GeneTree" id="ENSGT01090000259985"/>
<reference evidence="18" key="2">
    <citation type="submission" date="2021-03" db="UniProtKB">
        <authorList>
            <consortium name="Ensembl"/>
        </authorList>
    </citation>
    <scope>IDENTIFICATION</scope>
</reference>
<dbReference type="PRINTS" id="PR01537">
    <property type="entry name" value="INTRLKN1R1F"/>
</dbReference>
<comment type="subcellular location">
    <subcellularLocation>
        <location evidence="1">Membrane</location>
        <topology evidence="1">Single-pass type I membrane protein</topology>
    </subcellularLocation>
</comment>
<dbReference type="AlphaFoldDB" id="A0A803JJ73"/>
<name>A0A803JJ73_XENTR</name>
<dbReference type="InterPro" id="IPR036179">
    <property type="entry name" value="Ig-like_dom_sf"/>
</dbReference>
<dbReference type="InterPro" id="IPR035897">
    <property type="entry name" value="Toll_tir_struct_dom_sf"/>
</dbReference>
<evidence type="ECO:0000256" key="8">
    <source>
        <dbReference type="ARBA" id="ARBA00023027"/>
    </source>
</evidence>
<evidence type="ECO:0000313" key="18">
    <source>
        <dbReference type="Ensembl" id="ENSXETP00000107978"/>
    </source>
</evidence>
<evidence type="ECO:0000313" key="21">
    <source>
        <dbReference type="Xenbase" id="XB-GENE-483624"/>
    </source>
</evidence>
<keyword evidence="7 14" id="KW-1133">Transmembrane helix</keyword>